<sequence>MADGKHLTSDVIIGATPSVIALAGAELIRAYRERLPEYARTC</sequence>
<proteinExistence type="predicted"/>
<reference evidence="1" key="2">
    <citation type="submission" date="2022-12" db="EMBL/GenBank/DDBJ databases">
        <authorList>
            <person name="Sun Q."/>
            <person name="Zhou Y."/>
        </authorList>
    </citation>
    <scope>NUCLEOTIDE SEQUENCE</scope>
    <source>
        <strain evidence="1">CGMCC 1.15034</strain>
    </source>
</reference>
<protein>
    <submittedName>
        <fullName evidence="1">Uncharacterized protein</fullName>
    </submittedName>
</protein>
<dbReference type="Proteomes" id="UP000625079">
    <property type="component" value="Unassembled WGS sequence"/>
</dbReference>
<dbReference type="AlphaFoldDB" id="A0AA87W4T4"/>
<reference evidence="1" key="1">
    <citation type="journal article" date="2014" name="Int. J. Syst. Evol. Microbiol.">
        <title>Complete genome sequence of Corynebacterium casei LMG S-19264T (=DSM 44701T), isolated from a smear-ripened cheese.</title>
        <authorList>
            <consortium name="US DOE Joint Genome Institute (JGI-PGF)"/>
            <person name="Walter F."/>
            <person name="Albersmeier A."/>
            <person name="Kalinowski J."/>
            <person name="Ruckert C."/>
        </authorList>
    </citation>
    <scope>NUCLEOTIDE SEQUENCE</scope>
    <source>
        <strain evidence="1">CGMCC 1.15034</strain>
    </source>
</reference>
<accession>A0AA87W4T4</accession>
<gene>
    <name evidence="1" type="ORF">GCM10010987_36500</name>
</gene>
<comment type="caution">
    <text evidence="1">The sequence shown here is derived from an EMBL/GenBank/DDBJ whole genome shotgun (WGS) entry which is preliminary data.</text>
</comment>
<evidence type="ECO:0000313" key="2">
    <source>
        <dbReference type="Proteomes" id="UP000625079"/>
    </source>
</evidence>
<evidence type="ECO:0000313" key="1">
    <source>
        <dbReference type="EMBL" id="GGI25859.1"/>
    </source>
</evidence>
<name>A0AA87W4T4_9BRAD</name>
<dbReference type="EMBL" id="BMHC01000007">
    <property type="protein sequence ID" value="GGI25859.1"/>
    <property type="molecule type" value="Genomic_DNA"/>
</dbReference>
<organism evidence="1 2">
    <name type="scientific">Bradyrhizobium guangdongense</name>
    <dbReference type="NCBI Taxonomy" id="1325090"/>
    <lineage>
        <taxon>Bacteria</taxon>
        <taxon>Pseudomonadati</taxon>
        <taxon>Pseudomonadota</taxon>
        <taxon>Alphaproteobacteria</taxon>
        <taxon>Hyphomicrobiales</taxon>
        <taxon>Nitrobacteraceae</taxon>
        <taxon>Bradyrhizobium</taxon>
    </lineage>
</organism>